<evidence type="ECO:0000313" key="11">
    <source>
        <dbReference type="EMBL" id="KAL0059293.1"/>
    </source>
</evidence>
<dbReference type="EMBL" id="JBBXMP010000237">
    <property type="protein sequence ID" value="KAL0059293.1"/>
    <property type="molecule type" value="Genomic_DNA"/>
</dbReference>
<keyword evidence="3 8" id="KW-0812">Transmembrane</keyword>
<evidence type="ECO:0000256" key="6">
    <source>
        <dbReference type="ARBA" id="ARBA00023136"/>
    </source>
</evidence>
<feature type="transmembrane region" description="Helical" evidence="8">
    <location>
        <begin position="530"/>
        <end position="548"/>
    </location>
</feature>
<feature type="transmembrane region" description="Helical" evidence="8">
    <location>
        <begin position="367"/>
        <end position="396"/>
    </location>
</feature>
<dbReference type="Proteomes" id="UP001437256">
    <property type="component" value="Unassembled WGS sequence"/>
</dbReference>
<comment type="subcellular location">
    <subcellularLocation>
        <location evidence="1">Membrane</location>
        <topology evidence="1">Multi-pass membrane protein</topology>
    </subcellularLocation>
</comment>
<evidence type="ECO:0000256" key="3">
    <source>
        <dbReference type="ARBA" id="ARBA00022692"/>
    </source>
</evidence>
<keyword evidence="6 8" id="KW-0472">Membrane</keyword>
<comment type="caution">
    <text evidence="11">The sequence shown here is derived from an EMBL/GenBank/DDBJ whole genome shotgun (WGS) entry which is preliminary data.</text>
</comment>
<feature type="transmembrane region" description="Helical" evidence="8">
    <location>
        <begin position="417"/>
        <end position="441"/>
    </location>
</feature>
<evidence type="ECO:0000256" key="2">
    <source>
        <dbReference type="ARBA" id="ARBA00010642"/>
    </source>
</evidence>
<dbReference type="InterPro" id="IPR040241">
    <property type="entry name" value="TRP_Flc/Pkd2-like"/>
</dbReference>
<proteinExistence type="inferred from homology"/>
<name>A0ABR2ZDB4_9AGAR</name>
<keyword evidence="5 8" id="KW-1133">Transmembrane helix</keyword>
<accession>A0ABR2ZDB4</accession>
<feature type="transmembrane region" description="Helical" evidence="8">
    <location>
        <begin position="447"/>
        <end position="469"/>
    </location>
</feature>
<evidence type="ECO:0000313" key="12">
    <source>
        <dbReference type="Proteomes" id="UP001437256"/>
    </source>
</evidence>
<organism evidence="11 12">
    <name type="scientific">Marasmius tenuissimus</name>
    <dbReference type="NCBI Taxonomy" id="585030"/>
    <lineage>
        <taxon>Eukaryota</taxon>
        <taxon>Fungi</taxon>
        <taxon>Dikarya</taxon>
        <taxon>Basidiomycota</taxon>
        <taxon>Agaricomycotina</taxon>
        <taxon>Agaricomycetes</taxon>
        <taxon>Agaricomycetidae</taxon>
        <taxon>Agaricales</taxon>
        <taxon>Marasmiineae</taxon>
        <taxon>Marasmiaceae</taxon>
        <taxon>Marasmius</taxon>
    </lineage>
</organism>
<protein>
    <recommendedName>
        <fullName evidence="10">ML-like domain-containing protein</fullName>
    </recommendedName>
</protein>
<dbReference type="Pfam" id="PF06011">
    <property type="entry name" value="TRP"/>
    <property type="match status" value="1"/>
</dbReference>
<keyword evidence="4 9" id="KW-0732">Signal</keyword>
<comment type="similarity">
    <text evidence="2">Belongs to the transient receptor potential (TRP) ion channel family.</text>
</comment>
<keyword evidence="12" id="KW-1185">Reference proteome</keyword>
<feature type="compositionally biased region" description="Polar residues" evidence="7">
    <location>
        <begin position="652"/>
        <end position="663"/>
    </location>
</feature>
<feature type="domain" description="ML-like" evidence="10">
    <location>
        <begin position="30"/>
        <end position="170"/>
    </location>
</feature>
<sequence length="769" mass="83482">MFFSIIARLRLLAVLLTTFLFFSSSAAQGDRLFTSSVTYCQPPESLLIQQFDVTYFAANRSVSFNITASSVLPDIAVSANLLLNVYGMKPVNLTLDLCNVLGGALCPLPIHEFQGHDSLTIPEAFSSKIPGIAYKIPDLEAYAQFMLTETSTGDIKACVQATLSNGWSTHQPAVEWTTGGIAIATLLASIWQSPSPHAPLPFRLLDMLSLYQTIASTGFLNLNYPSVYRSFTLNFGWAMSLFASSRDDVQDAINDMRARTGGGLANSTAASPVGLVNRRLSPFNANFAVPKADYPPLPEFSNTFISTLSSVAANHTSALSDVRLQELATSGPQDPGVVQVVTQDSSNVLQAGVPIYVNSLHIATANAFMTVFICTLILILITSFVFAAGYGVLIAMERFNLGQGDTRLRMRYAYPSLVKAWALRLALIMFFPIIVFALYQWTLKDSWLSILLSVIAFLAITGGIAYAFWTIFRYRRTTDEAVLSDNTTFLRAYGPVYAQYRSERYYFFLFYVVAAFLKAVFIAAAKSRGLVQVILILLVEITTLVGLVTLRPHLTRGGDVFSTFLAVVRVLTTGLLLAFVESIGVEAIPRVAIGVAIAVVFAIAVIVTVINLVLNLGIRRGSGKQDLHGLTTTSSDKREDSADNILEKGRFTPTTPSSAGSDSVHTRARNPTPDHNVPLDPSVIQHYPDSPSTGTSPTDTRIRDSASTTNYGNVLPRRWSITPLPTPTSSSLDHSHPSTTPPQVNTLGRTSEEPSSPPPPFGAQPTVTK</sequence>
<reference evidence="11 12" key="1">
    <citation type="submission" date="2024-05" db="EMBL/GenBank/DDBJ databases">
        <title>A draft genome resource for the thread blight pathogen Marasmius tenuissimus strain MS-2.</title>
        <authorList>
            <person name="Yulfo-Soto G.E."/>
            <person name="Baruah I.K."/>
            <person name="Amoako-Attah I."/>
            <person name="Bukari Y."/>
            <person name="Meinhardt L.W."/>
            <person name="Bailey B.A."/>
            <person name="Cohen S.P."/>
        </authorList>
    </citation>
    <scope>NUCLEOTIDE SEQUENCE [LARGE SCALE GENOMIC DNA]</scope>
    <source>
        <strain evidence="11 12">MS-2</strain>
    </source>
</reference>
<dbReference type="SMART" id="SM01320">
    <property type="entry name" value="TRP_N"/>
    <property type="match status" value="1"/>
</dbReference>
<feature type="signal peptide" evidence="9">
    <location>
        <begin position="1"/>
        <end position="27"/>
    </location>
</feature>
<evidence type="ECO:0000256" key="7">
    <source>
        <dbReference type="SAM" id="MobiDB-lite"/>
    </source>
</evidence>
<feature type="transmembrane region" description="Helical" evidence="8">
    <location>
        <begin position="560"/>
        <end position="580"/>
    </location>
</feature>
<dbReference type="InterPro" id="IPR032800">
    <property type="entry name" value="TRP_N"/>
</dbReference>
<feature type="compositionally biased region" description="Basic and acidic residues" evidence="7">
    <location>
        <begin position="635"/>
        <end position="650"/>
    </location>
</feature>
<gene>
    <name evidence="11" type="ORF">AAF712_013981</name>
</gene>
<dbReference type="PANTHER" id="PTHR31145:SF2">
    <property type="entry name" value="FLAVIN CARRIER PROTEIN 2"/>
    <property type="match status" value="1"/>
</dbReference>
<feature type="transmembrane region" description="Helical" evidence="8">
    <location>
        <begin position="592"/>
        <end position="614"/>
    </location>
</feature>
<evidence type="ECO:0000256" key="9">
    <source>
        <dbReference type="SAM" id="SignalP"/>
    </source>
</evidence>
<evidence type="ECO:0000256" key="1">
    <source>
        <dbReference type="ARBA" id="ARBA00004141"/>
    </source>
</evidence>
<feature type="transmembrane region" description="Helical" evidence="8">
    <location>
        <begin position="505"/>
        <end position="524"/>
    </location>
</feature>
<dbReference type="Pfam" id="PF14558">
    <property type="entry name" value="TRP_N"/>
    <property type="match status" value="1"/>
</dbReference>
<evidence type="ECO:0000256" key="4">
    <source>
        <dbReference type="ARBA" id="ARBA00022729"/>
    </source>
</evidence>
<evidence type="ECO:0000259" key="10">
    <source>
        <dbReference type="SMART" id="SM01320"/>
    </source>
</evidence>
<feature type="chain" id="PRO_5046932514" description="ML-like domain-containing protein" evidence="9">
    <location>
        <begin position="28"/>
        <end position="769"/>
    </location>
</feature>
<dbReference type="InterPro" id="IPR010308">
    <property type="entry name" value="TRP_C"/>
</dbReference>
<feature type="compositionally biased region" description="Low complexity" evidence="7">
    <location>
        <begin position="727"/>
        <end position="742"/>
    </location>
</feature>
<evidence type="ECO:0000256" key="5">
    <source>
        <dbReference type="ARBA" id="ARBA00022989"/>
    </source>
</evidence>
<evidence type="ECO:0000256" key="8">
    <source>
        <dbReference type="SAM" id="Phobius"/>
    </source>
</evidence>
<feature type="compositionally biased region" description="Low complexity" evidence="7">
    <location>
        <begin position="688"/>
        <end position="699"/>
    </location>
</feature>
<dbReference type="PANTHER" id="PTHR31145">
    <property type="entry name" value="INTEGRAL MEMBRANE PROTEIN (AFU_ORTHOLOGUE AFUA_7G01610)"/>
    <property type="match status" value="1"/>
</dbReference>
<feature type="region of interest" description="Disordered" evidence="7">
    <location>
        <begin position="625"/>
        <end position="769"/>
    </location>
</feature>